<feature type="transmembrane region" description="Helical" evidence="1">
    <location>
        <begin position="249"/>
        <end position="268"/>
    </location>
</feature>
<reference evidence="2" key="1">
    <citation type="journal article" date="2021" name="Nat. Commun.">
        <title>Genetic determinants of endophytism in the Arabidopsis root mycobiome.</title>
        <authorList>
            <person name="Mesny F."/>
            <person name="Miyauchi S."/>
            <person name="Thiergart T."/>
            <person name="Pickel B."/>
            <person name="Atanasova L."/>
            <person name="Karlsson M."/>
            <person name="Huettel B."/>
            <person name="Barry K.W."/>
            <person name="Haridas S."/>
            <person name="Chen C."/>
            <person name="Bauer D."/>
            <person name="Andreopoulos W."/>
            <person name="Pangilinan J."/>
            <person name="LaButti K."/>
            <person name="Riley R."/>
            <person name="Lipzen A."/>
            <person name="Clum A."/>
            <person name="Drula E."/>
            <person name="Henrissat B."/>
            <person name="Kohler A."/>
            <person name="Grigoriev I.V."/>
            <person name="Martin F.M."/>
            <person name="Hacquard S."/>
        </authorList>
    </citation>
    <scope>NUCLEOTIDE SEQUENCE</scope>
    <source>
        <strain evidence="2">MPI-SDFR-AT-0117</strain>
    </source>
</reference>
<keyword evidence="1" id="KW-1133">Transmembrane helix</keyword>
<keyword evidence="1" id="KW-0812">Transmembrane</keyword>
<protein>
    <submittedName>
        <fullName evidence="2">Uncharacterized protein</fullName>
    </submittedName>
</protein>
<feature type="transmembrane region" description="Helical" evidence="1">
    <location>
        <begin position="126"/>
        <end position="143"/>
    </location>
</feature>
<keyword evidence="1" id="KW-0472">Membrane</keyword>
<dbReference type="Proteomes" id="UP000770015">
    <property type="component" value="Unassembled WGS sequence"/>
</dbReference>
<name>A0A9P8V394_9PEZI</name>
<organism evidence="2 3">
    <name type="scientific">Plectosphaerella plurivora</name>
    <dbReference type="NCBI Taxonomy" id="936078"/>
    <lineage>
        <taxon>Eukaryota</taxon>
        <taxon>Fungi</taxon>
        <taxon>Dikarya</taxon>
        <taxon>Ascomycota</taxon>
        <taxon>Pezizomycotina</taxon>
        <taxon>Sordariomycetes</taxon>
        <taxon>Hypocreomycetidae</taxon>
        <taxon>Glomerellales</taxon>
        <taxon>Plectosphaerellaceae</taxon>
        <taxon>Plectosphaerella</taxon>
    </lineage>
</organism>
<feature type="transmembrane region" description="Helical" evidence="1">
    <location>
        <begin position="207"/>
        <end position="229"/>
    </location>
</feature>
<feature type="transmembrane region" description="Helical" evidence="1">
    <location>
        <begin position="90"/>
        <end position="114"/>
    </location>
</feature>
<gene>
    <name evidence="2" type="ORF">F5X68DRAFT_278110</name>
</gene>
<dbReference type="OrthoDB" id="5414615at2759"/>
<dbReference type="PANTHER" id="PTHR37577">
    <property type="entry name" value="INTEGRAL MEMBRANE PROTEIN"/>
    <property type="match status" value="1"/>
</dbReference>
<dbReference type="InterPro" id="IPR053018">
    <property type="entry name" value="Elsinochrome_Biosynth-Asso"/>
</dbReference>
<comment type="caution">
    <text evidence="2">The sequence shown here is derived from an EMBL/GenBank/DDBJ whole genome shotgun (WGS) entry which is preliminary data.</text>
</comment>
<proteinExistence type="predicted"/>
<accession>A0A9P8V394</accession>
<dbReference type="EMBL" id="JAGSXJ010000023">
    <property type="protein sequence ID" value="KAH6676889.1"/>
    <property type="molecule type" value="Genomic_DNA"/>
</dbReference>
<evidence type="ECO:0000313" key="3">
    <source>
        <dbReference type="Proteomes" id="UP000770015"/>
    </source>
</evidence>
<evidence type="ECO:0000313" key="2">
    <source>
        <dbReference type="EMBL" id="KAH6676889.1"/>
    </source>
</evidence>
<feature type="transmembrane region" description="Helical" evidence="1">
    <location>
        <begin position="17"/>
        <end position="45"/>
    </location>
</feature>
<dbReference type="PANTHER" id="PTHR37577:SF1">
    <property type="entry name" value="INTEGRAL MEMBRANE PROTEIN"/>
    <property type="match status" value="1"/>
</dbReference>
<evidence type="ECO:0000256" key="1">
    <source>
        <dbReference type="SAM" id="Phobius"/>
    </source>
</evidence>
<dbReference type="AlphaFoldDB" id="A0A9P8V394"/>
<sequence>MSELNCEIPNGPAVSNAAIGGIGVLFSFFFTAVVSIVLSLTIIISEFRNKSSMLRRRLVSAYSDQQILLGIGIHSLGLANRSTMIPYHFFIIWCLGLISQAVHNAGLLSLVLNYRRDWVLRWLRQILMLTNMGLSVTYGVYILEAVKSGIEGQPIPIECAWQPGNGNSGSVGISFVGTIAVIVANAVVFILASGFLHVRKVGRLRTFLKLGGVLLMGAVAVGAIIRCAWEADAIGKGPAFEMDDGESTWSFGQVLSIIVLIFPLVSIVEIVRGDLHITPCDMSEGDGRTEASTMELGNFQPNPFFGSQTHLVKR</sequence>
<keyword evidence="3" id="KW-1185">Reference proteome</keyword>
<feature type="transmembrane region" description="Helical" evidence="1">
    <location>
        <begin position="171"/>
        <end position="195"/>
    </location>
</feature>